<keyword evidence="3" id="KW-1185">Reference proteome</keyword>
<evidence type="ECO:0008006" key="4">
    <source>
        <dbReference type="Google" id="ProtNLM"/>
    </source>
</evidence>
<dbReference type="RefSeq" id="WP_213483569.1">
    <property type="nucleotide sequence ID" value="NZ_CAJRAY010000018.1"/>
</dbReference>
<accession>A0ABN7RLX8</accession>
<dbReference type="Proteomes" id="UP000681526">
    <property type="component" value="Unassembled WGS sequence"/>
</dbReference>
<gene>
    <name evidence="2" type="primary">txxe 305</name>
    <name evidence="2" type="ORF">TXXE_04035</name>
</gene>
<evidence type="ECO:0000256" key="1">
    <source>
        <dbReference type="SAM" id="SignalP"/>
    </source>
</evidence>
<feature type="chain" id="PRO_5045471328" description="DUF4878 domain-containing protein" evidence="1">
    <location>
        <begin position="21"/>
        <end position="312"/>
    </location>
</feature>
<protein>
    <recommendedName>
        <fullName evidence="4">DUF4878 domain-containing protein</fullName>
    </recommendedName>
</protein>
<evidence type="ECO:0000313" key="2">
    <source>
        <dbReference type="EMBL" id="CAG5080217.1"/>
    </source>
</evidence>
<comment type="caution">
    <text evidence="2">The sequence shown here is derived from an EMBL/GenBank/DDBJ whole genome shotgun (WGS) entry which is preliminary data.</text>
</comment>
<reference evidence="2 3" key="1">
    <citation type="submission" date="2021-04" db="EMBL/GenBank/DDBJ databases">
        <authorList>
            <person name="Rakotoarivonina H."/>
        </authorList>
    </citation>
    <scope>NUCLEOTIDE SEQUENCE [LARGE SCALE GENOMIC DNA]</scope>
    <source>
        <strain evidence="2 3">XE</strain>
    </source>
</reference>
<evidence type="ECO:0000313" key="3">
    <source>
        <dbReference type="Proteomes" id="UP000681526"/>
    </source>
</evidence>
<name>A0ABN7RLX8_THEXY</name>
<keyword evidence="1" id="KW-0732">Signal</keyword>
<proteinExistence type="predicted"/>
<dbReference type="EMBL" id="CAJRAY010000018">
    <property type="protein sequence ID" value="CAG5080217.1"/>
    <property type="molecule type" value="Genomic_DNA"/>
</dbReference>
<dbReference type="PROSITE" id="PS51257">
    <property type="entry name" value="PROKAR_LIPOPROTEIN"/>
    <property type="match status" value="1"/>
</dbReference>
<organism evidence="2 3">
    <name type="scientific">Thermobacillus xylanilyticus</name>
    <dbReference type="NCBI Taxonomy" id="76633"/>
    <lineage>
        <taxon>Bacteria</taxon>
        <taxon>Bacillati</taxon>
        <taxon>Bacillota</taxon>
        <taxon>Bacilli</taxon>
        <taxon>Bacillales</taxon>
        <taxon>Paenibacillaceae</taxon>
        <taxon>Thermobacillus</taxon>
    </lineage>
</organism>
<feature type="signal peptide" evidence="1">
    <location>
        <begin position="1"/>
        <end position="20"/>
    </location>
</feature>
<sequence length="312" mass="33963">MSKSSLAATLLLGVVLTGCAAVQAKETPAAQGVQQQQTEASDPAASEAAAEEAVRGVVEAFGKKLQMVSLLAPEDVLRESMREHYADYVSPALLEAWLNNPASAPGRLTSSPWPDRIEIKSVEQTADDAYRVEGGIIETTSADGEAAAKRPVTLEVRNIEGRWLIDAAELGDYEDGDQAESAALENKQYGFRFALPDSWAGYTIVEDRWEGVSPEDASVKASGPLLSIRHPEWTAEDPRQDIPIMIFTHDQWNALEQGGFHIGAAPMNPSELGRNNKYVFALPARYNFAFPTGYEEVEEILSGNPLQPFDVE</sequence>